<dbReference type="PANTHER" id="PTHR37535">
    <property type="entry name" value="FLUG DOMAIN PROTEIN"/>
    <property type="match status" value="1"/>
</dbReference>
<feature type="compositionally biased region" description="Basic and acidic residues" evidence="1">
    <location>
        <begin position="41"/>
        <end position="60"/>
    </location>
</feature>
<evidence type="ECO:0000313" key="3">
    <source>
        <dbReference type="Proteomes" id="UP001140502"/>
    </source>
</evidence>
<accession>A0A9W8VZL7</accession>
<comment type="caution">
    <text evidence="2">The sequence shown here is derived from an EMBL/GenBank/DDBJ whole genome shotgun (WGS) entry which is preliminary data.</text>
</comment>
<dbReference type="OrthoDB" id="5106922at2759"/>
<dbReference type="Proteomes" id="UP001140502">
    <property type="component" value="Unassembled WGS sequence"/>
</dbReference>
<dbReference type="InterPro" id="IPR021842">
    <property type="entry name" value="DUF3435"/>
</dbReference>
<dbReference type="PANTHER" id="PTHR37535:SF4">
    <property type="entry name" value="FLUG DOMAIN-CONTAINING PROTEIN"/>
    <property type="match status" value="1"/>
</dbReference>
<evidence type="ECO:0000313" key="2">
    <source>
        <dbReference type="EMBL" id="KAJ4307539.1"/>
    </source>
</evidence>
<dbReference type="AlphaFoldDB" id="A0A9W8VZL7"/>
<feature type="region of interest" description="Disordered" evidence="1">
    <location>
        <begin position="41"/>
        <end position="76"/>
    </location>
</feature>
<proteinExistence type="predicted"/>
<gene>
    <name evidence="2" type="ORF">N0V84_012657</name>
</gene>
<dbReference type="Pfam" id="PF11917">
    <property type="entry name" value="DUF3435"/>
    <property type="match status" value="1"/>
</dbReference>
<dbReference type="EMBL" id="JAPEUR010000712">
    <property type="protein sequence ID" value="KAJ4307539.1"/>
    <property type="molecule type" value="Genomic_DNA"/>
</dbReference>
<sequence>MLVFNIAYDSGTFPLERHRIQPDGCYMLLCCTGCRPTELVDNQRKTPKDGSVEEIFDRKALPPSPRENGEDDGEECEEEYEMTLDEKSRALQRLLAQETEGRGRLKALCYEDILLMMVVHPATGAHIPAMAIKFIHHKGADKKPRPIIALALHDGALDADSLTCANRVLETKVWGARQCIPLRWKESTLKVPVFRKCSRAILSNHEAMSYAELRDDMRRQSLEAGFKKHWTRRFAPRGAANAANGNAPNEVRDQMLRHDPRFPTFYGAYINEMAQFDL</sequence>
<evidence type="ECO:0000256" key="1">
    <source>
        <dbReference type="SAM" id="MobiDB-lite"/>
    </source>
</evidence>
<organism evidence="2 3">
    <name type="scientific">Fusarium piperis</name>
    <dbReference type="NCBI Taxonomy" id="1435070"/>
    <lineage>
        <taxon>Eukaryota</taxon>
        <taxon>Fungi</taxon>
        <taxon>Dikarya</taxon>
        <taxon>Ascomycota</taxon>
        <taxon>Pezizomycotina</taxon>
        <taxon>Sordariomycetes</taxon>
        <taxon>Hypocreomycetidae</taxon>
        <taxon>Hypocreales</taxon>
        <taxon>Nectriaceae</taxon>
        <taxon>Fusarium</taxon>
        <taxon>Fusarium solani species complex</taxon>
    </lineage>
</organism>
<name>A0A9W8VZL7_9HYPO</name>
<reference evidence="2" key="1">
    <citation type="submission" date="2022-10" db="EMBL/GenBank/DDBJ databases">
        <title>Tapping the CABI collections for fungal endophytes: first genome assemblies for Collariella, Neodidymelliopsis, Ascochyta clinopodiicola, Didymella pomorum, Didymosphaeria variabile, Neocosmospora piperis and Neocucurbitaria cava.</title>
        <authorList>
            <person name="Hill R."/>
        </authorList>
    </citation>
    <scope>NUCLEOTIDE SEQUENCE</scope>
    <source>
        <strain evidence="2">IMI 366586</strain>
    </source>
</reference>
<protein>
    <submittedName>
        <fullName evidence="2">Uncharacterized protein</fullName>
    </submittedName>
</protein>
<keyword evidence="3" id="KW-1185">Reference proteome</keyword>